<dbReference type="GeneID" id="5968272"/>
<dbReference type="FunFam" id="3.30.160.60:FF:000354">
    <property type="entry name" value="C2H2 finger domain-containing protein"/>
    <property type="match status" value="1"/>
</dbReference>
<name>Q0V7F1_PHANO</name>
<dbReference type="InParanoid" id="Q0V7F1"/>
<feature type="domain" description="BED-type" evidence="9">
    <location>
        <begin position="13"/>
        <end position="72"/>
    </location>
</feature>
<dbReference type="KEGG" id="pno:SNOG_00063"/>
<gene>
    <name evidence="10" type="ORF">SNOG_00063</name>
</gene>
<dbReference type="GO" id="GO:0003677">
    <property type="term" value="F:DNA binding"/>
    <property type="evidence" value="ECO:0007669"/>
    <property type="project" value="InterPro"/>
</dbReference>
<evidence type="ECO:0000256" key="5">
    <source>
        <dbReference type="ARBA" id="ARBA00023242"/>
    </source>
</evidence>
<dbReference type="PANTHER" id="PTHR23215:SF0">
    <property type="entry name" value="BUB3-INTERACTING AND GLEBS MOTIF-CONTAINING PROTEIN ZNF207"/>
    <property type="match status" value="1"/>
</dbReference>
<dbReference type="VEuPathDB" id="FungiDB:JI435_000630"/>
<evidence type="ECO:0000313" key="11">
    <source>
        <dbReference type="Proteomes" id="UP000001055"/>
    </source>
</evidence>
<dbReference type="RefSeq" id="XP_001790760.1">
    <property type="nucleotide sequence ID" value="XM_001790708.1"/>
</dbReference>
<keyword evidence="4" id="KW-0862">Zinc</keyword>
<organism evidence="10 11">
    <name type="scientific">Phaeosphaeria nodorum (strain SN15 / ATCC MYA-4574 / FGSC 10173)</name>
    <name type="common">Glume blotch fungus</name>
    <name type="synonym">Parastagonospora nodorum</name>
    <dbReference type="NCBI Taxonomy" id="321614"/>
    <lineage>
        <taxon>Eukaryota</taxon>
        <taxon>Fungi</taxon>
        <taxon>Dikarya</taxon>
        <taxon>Ascomycota</taxon>
        <taxon>Pezizomycotina</taxon>
        <taxon>Dothideomycetes</taxon>
        <taxon>Pleosporomycetidae</taxon>
        <taxon>Pleosporales</taxon>
        <taxon>Pleosporineae</taxon>
        <taxon>Phaeosphaeriaceae</taxon>
        <taxon>Parastagonospora</taxon>
    </lineage>
</organism>
<dbReference type="eggNOG" id="KOG2893">
    <property type="taxonomic scope" value="Eukaryota"/>
</dbReference>
<dbReference type="SMART" id="SM00355">
    <property type="entry name" value="ZnF_C2H2"/>
    <property type="match status" value="2"/>
</dbReference>
<sequence length="288" mass="32682">MTKKRKRYPDLDAKLERPWCYYCERDFDDLKILISHQKAKHFKCDRCGRRLNTAGGLSVHMNQVHKENLTHVENANPGRQGLEIEIFGMEGVPAEIIDQHNQEVTQAHFSAEAERARLTGNPVRGAYANGDVVPNKRPKVTETLEEIEARAAKYREDRKNGVLPVPTVKEIVNQPVRRVHDIWTRGYDANTDAQTPPQIQPPYGAPAYPPQQPYIPNGGAIPPRPAVDAIQSSIDDLIAGVQKEVPADKKEDKKSKKDKNMRLIYNDDNYSPEEKMALLPKFAEFVRV</sequence>
<proteinExistence type="predicted"/>
<protein>
    <recommendedName>
        <fullName evidence="12">C2H2-type domain-containing protein</fullName>
    </recommendedName>
</protein>
<dbReference type="Proteomes" id="UP000001055">
    <property type="component" value="Unassembled WGS sequence"/>
</dbReference>
<dbReference type="AlphaFoldDB" id="Q0V7F1"/>
<dbReference type="GO" id="GO:0008270">
    <property type="term" value="F:zinc ion binding"/>
    <property type="evidence" value="ECO:0007669"/>
    <property type="project" value="UniProtKB-KW"/>
</dbReference>
<evidence type="ECO:0000259" key="9">
    <source>
        <dbReference type="PROSITE" id="PS50808"/>
    </source>
</evidence>
<keyword evidence="2" id="KW-0479">Metal-binding</keyword>
<evidence type="ECO:0000256" key="6">
    <source>
        <dbReference type="PROSITE-ProRule" id="PRU00042"/>
    </source>
</evidence>
<keyword evidence="5" id="KW-0539">Nucleus</keyword>
<dbReference type="GO" id="GO:0005634">
    <property type="term" value="C:nucleus"/>
    <property type="evidence" value="ECO:0000318"/>
    <property type="project" value="GO_Central"/>
</dbReference>
<evidence type="ECO:0000256" key="7">
    <source>
        <dbReference type="SAM" id="MobiDB-lite"/>
    </source>
</evidence>
<dbReference type="PANTHER" id="PTHR23215">
    <property type="entry name" value="ZINC FINGER PROTEIN 207"/>
    <property type="match status" value="1"/>
</dbReference>
<dbReference type="InterPro" id="IPR013087">
    <property type="entry name" value="Znf_C2H2_type"/>
</dbReference>
<accession>Q0V7F1</accession>
<evidence type="ECO:0000313" key="10">
    <source>
        <dbReference type="EMBL" id="EAT91558.2"/>
    </source>
</evidence>
<evidence type="ECO:0000256" key="1">
    <source>
        <dbReference type="ARBA" id="ARBA00004123"/>
    </source>
</evidence>
<reference evidence="11" key="1">
    <citation type="journal article" date="2007" name="Plant Cell">
        <title>Dothideomycete-plant interactions illuminated by genome sequencing and EST analysis of the wheat pathogen Stagonospora nodorum.</title>
        <authorList>
            <person name="Hane J.K."/>
            <person name="Lowe R.G."/>
            <person name="Solomon P.S."/>
            <person name="Tan K.C."/>
            <person name="Schoch C.L."/>
            <person name="Spatafora J.W."/>
            <person name="Crous P.W."/>
            <person name="Kodira C."/>
            <person name="Birren B.W."/>
            <person name="Galagan J.E."/>
            <person name="Torriani S.F."/>
            <person name="McDonald B.A."/>
            <person name="Oliver R.P."/>
        </authorList>
    </citation>
    <scope>NUCLEOTIDE SEQUENCE [LARGE SCALE GENOMIC DNA]</scope>
    <source>
        <strain evidence="11">SN15 / ATCC MYA-4574 / FGSC 10173</strain>
    </source>
</reference>
<dbReference type="STRING" id="321614.Q0V7F1"/>
<dbReference type="Gene3D" id="3.30.160.60">
    <property type="entry name" value="Classic Zinc Finger"/>
    <property type="match status" value="1"/>
</dbReference>
<evidence type="ECO:0000256" key="4">
    <source>
        <dbReference type="ARBA" id="ARBA00022833"/>
    </source>
</evidence>
<dbReference type="PROSITE" id="PS50808">
    <property type="entry name" value="ZF_BED"/>
    <property type="match status" value="1"/>
</dbReference>
<evidence type="ECO:0000256" key="2">
    <source>
        <dbReference type="ARBA" id="ARBA00022723"/>
    </source>
</evidence>
<dbReference type="HOGENOM" id="CLU_037132_0_0_1"/>
<dbReference type="SUPFAM" id="SSF57667">
    <property type="entry name" value="beta-beta-alpha zinc fingers"/>
    <property type="match status" value="1"/>
</dbReference>
<dbReference type="InterPro" id="IPR036236">
    <property type="entry name" value="Znf_C2H2_sf"/>
</dbReference>
<dbReference type="PROSITE" id="PS50157">
    <property type="entry name" value="ZINC_FINGER_C2H2_2"/>
    <property type="match status" value="1"/>
</dbReference>
<dbReference type="PROSITE" id="PS00028">
    <property type="entry name" value="ZINC_FINGER_C2H2_1"/>
    <property type="match status" value="1"/>
</dbReference>
<evidence type="ECO:0008006" key="12">
    <source>
        <dbReference type="Google" id="ProtNLM"/>
    </source>
</evidence>
<dbReference type="InterPro" id="IPR003656">
    <property type="entry name" value="Znf_BED"/>
</dbReference>
<comment type="subcellular location">
    <subcellularLocation>
        <location evidence="1">Nucleus</location>
    </subcellularLocation>
</comment>
<feature type="region of interest" description="Disordered" evidence="7">
    <location>
        <begin position="241"/>
        <end position="261"/>
    </location>
</feature>
<evidence type="ECO:0000259" key="8">
    <source>
        <dbReference type="PROSITE" id="PS50157"/>
    </source>
</evidence>
<dbReference type="EMBL" id="CH445325">
    <property type="protein sequence ID" value="EAT91558.2"/>
    <property type="molecule type" value="Genomic_DNA"/>
</dbReference>
<keyword evidence="3 6" id="KW-0863">Zinc-finger</keyword>
<feature type="compositionally biased region" description="Basic and acidic residues" evidence="7">
    <location>
        <begin position="245"/>
        <end position="261"/>
    </location>
</feature>
<evidence type="ECO:0000256" key="3">
    <source>
        <dbReference type="ARBA" id="ARBA00022771"/>
    </source>
</evidence>
<dbReference type="CDD" id="cd20908">
    <property type="entry name" value="SUF4-like"/>
    <property type="match status" value="1"/>
</dbReference>
<feature type="domain" description="C2H2-type" evidence="8">
    <location>
        <begin position="42"/>
        <end position="70"/>
    </location>
</feature>